<feature type="transmembrane region" description="Helical" evidence="1">
    <location>
        <begin position="12"/>
        <end position="31"/>
    </location>
</feature>
<reference evidence="2" key="1">
    <citation type="journal article" date="2006" name="Nature">
        <title>Deciphering the evolution and metabolism of an anammox bacterium from a community genome.</title>
        <authorList>
            <person name="Strous M."/>
            <person name="Pelletier E."/>
            <person name="Mangenot S."/>
            <person name="Rattei T."/>
            <person name="Lehner A."/>
            <person name="Taylor M.W."/>
            <person name="Horn M."/>
            <person name="Daims H."/>
            <person name="Bartol-Mavel D."/>
            <person name="Wincker P."/>
            <person name="Barbe V."/>
            <person name="Fonknechten N."/>
            <person name="Vallenet D."/>
            <person name="Segurens B."/>
            <person name="Schenowitz-Truong C."/>
            <person name="Medigue C."/>
            <person name="Collingro A."/>
            <person name="Snel B."/>
            <person name="Dutilh B.E."/>
            <person name="OpDenCamp H.J.M."/>
            <person name="vanDerDrift C."/>
            <person name="Cirpus I."/>
            <person name="vanDePas-Schoonen K.T."/>
            <person name="Harhangi H.R."/>
            <person name="vanNiftrik L."/>
            <person name="Schmid M."/>
            <person name="Keltjens J."/>
            <person name="vanDeVossenberg J."/>
            <person name="Kartal B."/>
            <person name="Meier H."/>
            <person name="Frishman D."/>
            <person name="Huynen M.A."/>
            <person name="Mewes H."/>
            <person name="Weissenbach J."/>
            <person name="Jetten M.S.M."/>
            <person name="Wagner M."/>
            <person name="LePaslier D."/>
        </authorList>
    </citation>
    <scope>NUCLEOTIDE SEQUENCE</scope>
</reference>
<keyword evidence="1" id="KW-1133">Transmembrane helix</keyword>
<dbReference type="EMBL" id="CT573073">
    <property type="protein sequence ID" value="CAJ71704.1"/>
    <property type="molecule type" value="Genomic_DNA"/>
</dbReference>
<name>Q1PWU8_KUEST</name>
<keyword evidence="1" id="KW-0472">Membrane</keyword>
<keyword evidence="1" id="KW-0812">Transmembrane</keyword>
<dbReference type="AlphaFoldDB" id="Q1PWU8"/>
<sequence length="448" mass="52124">MEAKMKIKKTIIIFMPIVLILIVLAGGGIWFKRKYATSVNMDIHLKEYSQFEYPEDPANRSVHYAQYSNRNLKIVKKDKTHFDLILEPTNDHTAKVVFNDIDAGLFVTGLPEWTKKDKDLEIIALTDREWNRQQVSFEPDSKHIEITGGDGFEKSNLHSAAIAKNCLNAGLWEILLFTKEKEEKALYYQGWFTFPLGHYKAVFEEITGLSYWEHWRRLEHWVDPAGASINLKALRKVLNEREVQAEFLAQERIFASGEQVRKLRTTNVQNVITWKDFCGSSVEFATFAPPGRYYVEKPWKNEYWRIAEFKKAILRDIQSPASEEVLQEIELVFKDSKTGEENRFFVSGFKLNQLPQLPVEHYPQGLYMPMGIGVPPFFLSYQDLERNPPDKSPYFSVLLDSNDTWINHHEVAIDGPVLHRDINNPNVIHVYLLSYERHSLVGHYLLKI</sequence>
<evidence type="ECO:0000256" key="1">
    <source>
        <dbReference type="SAM" id="Phobius"/>
    </source>
</evidence>
<accession>Q1PWU8</accession>
<proteinExistence type="predicted"/>
<reference evidence="2" key="2">
    <citation type="submission" date="2006-01" db="EMBL/GenBank/DDBJ databases">
        <authorList>
            <person name="Genoscope"/>
        </authorList>
    </citation>
    <scope>NUCLEOTIDE SEQUENCE</scope>
</reference>
<protein>
    <submittedName>
        <fullName evidence="2">Uncharacterized protein</fullName>
    </submittedName>
</protein>
<organism evidence="2">
    <name type="scientific">Kuenenia stuttgartiensis</name>
    <dbReference type="NCBI Taxonomy" id="174633"/>
    <lineage>
        <taxon>Bacteria</taxon>
        <taxon>Pseudomonadati</taxon>
        <taxon>Planctomycetota</taxon>
        <taxon>Candidatus Brocadiia</taxon>
        <taxon>Candidatus Brocadiales</taxon>
        <taxon>Candidatus Brocadiaceae</taxon>
        <taxon>Candidatus Kuenenia</taxon>
    </lineage>
</organism>
<gene>
    <name evidence="2" type="ORF">kustc0959</name>
</gene>
<evidence type="ECO:0000313" key="2">
    <source>
        <dbReference type="EMBL" id="CAJ71704.1"/>
    </source>
</evidence>